<accession>W9YBU4</accession>
<sequence>MSSAVTAPPALSEKPCSEGSEWPGQPFDCHLLVQNVWYDGFERHGWDGGNHIADPEVWGLVVKRGKGDLWRVTYGDKSGLAGDEYLQQRATAFKKILPESPDPGIAGSLRPINSHPQPLCRPNESGAAHACNLFGGLGCMTAVVDVGALADRLMGMYQGQADQDDLDVYANVRRDKILKYVDA</sequence>
<dbReference type="InterPro" id="IPR036188">
    <property type="entry name" value="FAD/NAD-bd_sf"/>
</dbReference>
<keyword evidence="6" id="KW-1185">Reference proteome</keyword>
<evidence type="ECO:0000256" key="2">
    <source>
        <dbReference type="ARBA" id="ARBA00022827"/>
    </source>
</evidence>
<dbReference type="EMBL" id="AMGY01000003">
    <property type="protein sequence ID" value="EXJ87140.1"/>
    <property type="molecule type" value="Genomic_DNA"/>
</dbReference>
<name>W9YBU4_9EURO</name>
<dbReference type="GeneID" id="19168219"/>
<dbReference type="GO" id="GO:0016491">
    <property type="term" value="F:oxidoreductase activity"/>
    <property type="evidence" value="ECO:0007669"/>
    <property type="project" value="UniProtKB-KW"/>
</dbReference>
<evidence type="ECO:0000313" key="6">
    <source>
        <dbReference type="Proteomes" id="UP000019478"/>
    </source>
</evidence>
<dbReference type="RefSeq" id="XP_007732419.1">
    <property type="nucleotide sequence ID" value="XM_007734229.1"/>
</dbReference>
<keyword evidence="3" id="KW-0560">Oxidoreductase</keyword>
<dbReference type="HOGENOM" id="CLU_1474990_0_0_1"/>
<comment type="caution">
    <text evidence="5">The sequence shown here is derived from an EMBL/GenBank/DDBJ whole genome shotgun (WGS) entry which is preliminary data.</text>
</comment>
<dbReference type="eggNOG" id="ENOG502SHD9">
    <property type="taxonomic scope" value="Eukaryota"/>
</dbReference>
<keyword evidence="1" id="KW-0285">Flavoprotein</keyword>
<dbReference type="OrthoDB" id="10016252at2759"/>
<dbReference type="InterPro" id="IPR002938">
    <property type="entry name" value="FAD-bd"/>
</dbReference>
<feature type="domain" description="FAD-binding" evidence="4">
    <location>
        <begin position="127"/>
        <end position="181"/>
    </location>
</feature>
<organism evidence="5 6">
    <name type="scientific">Capronia epimyces CBS 606.96</name>
    <dbReference type="NCBI Taxonomy" id="1182542"/>
    <lineage>
        <taxon>Eukaryota</taxon>
        <taxon>Fungi</taxon>
        <taxon>Dikarya</taxon>
        <taxon>Ascomycota</taxon>
        <taxon>Pezizomycotina</taxon>
        <taxon>Eurotiomycetes</taxon>
        <taxon>Chaetothyriomycetidae</taxon>
        <taxon>Chaetothyriales</taxon>
        <taxon>Herpotrichiellaceae</taxon>
        <taxon>Capronia</taxon>
    </lineage>
</organism>
<dbReference type="Gene3D" id="3.50.50.60">
    <property type="entry name" value="FAD/NAD(P)-binding domain"/>
    <property type="match status" value="1"/>
</dbReference>
<evidence type="ECO:0000313" key="5">
    <source>
        <dbReference type="EMBL" id="EXJ87140.1"/>
    </source>
</evidence>
<dbReference type="SUPFAM" id="SSF51905">
    <property type="entry name" value="FAD/NAD(P)-binding domain"/>
    <property type="match status" value="1"/>
</dbReference>
<evidence type="ECO:0000256" key="3">
    <source>
        <dbReference type="ARBA" id="ARBA00023002"/>
    </source>
</evidence>
<dbReference type="AlphaFoldDB" id="W9YBU4"/>
<proteinExistence type="predicted"/>
<evidence type="ECO:0000256" key="1">
    <source>
        <dbReference type="ARBA" id="ARBA00022630"/>
    </source>
</evidence>
<dbReference type="GO" id="GO:0071949">
    <property type="term" value="F:FAD binding"/>
    <property type="evidence" value="ECO:0007669"/>
    <property type="project" value="InterPro"/>
</dbReference>
<dbReference type="STRING" id="1182542.W9YBU4"/>
<evidence type="ECO:0000259" key="4">
    <source>
        <dbReference type="Pfam" id="PF01494"/>
    </source>
</evidence>
<dbReference type="Proteomes" id="UP000019478">
    <property type="component" value="Unassembled WGS sequence"/>
</dbReference>
<keyword evidence="2" id="KW-0274">FAD</keyword>
<dbReference type="Pfam" id="PF01494">
    <property type="entry name" value="FAD_binding_3"/>
    <property type="match status" value="1"/>
</dbReference>
<gene>
    <name evidence="5" type="ORF">A1O3_04098</name>
</gene>
<reference evidence="5 6" key="1">
    <citation type="submission" date="2013-03" db="EMBL/GenBank/DDBJ databases">
        <title>The Genome Sequence of Capronia epimyces CBS 606.96.</title>
        <authorList>
            <consortium name="The Broad Institute Genomics Platform"/>
            <person name="Cuomo C."/>
            <person name="de Hoog S."/>
            <person name="Gorbushina A."/>
            <person name="Walker B."/>
            <person name="Young S.K."/>
            <person name="Zeng Q."/>
            <person name="Gargeya S."/>
            <person name="Fitzgerald M."/>
            <person name="Haas B."/>
            <person name="Abouelleil A."/>
            <person name="Allen A.W."/>
            <person name="Alvarado L."/>
            <person name="Arachchi H.M."/>
            <person name="Berlin A.M."/>
            <person name="Chapman S.B."/>
            <person name="Gainer-Dewar J."/>
            <person name="Goldberg J."/>
            <person name="Griggs A."/>
            <person name="Gujja S."/>
            <person name="Hansen M."/>
            <person name="Howarth C."/>
            <person name="Imamovic A."/>
            <person name="Ireland A."/>
            <person name="Larimer J."/>
            <person name="McCowan C."/>
            <person name="Murphy C."/>
            <person name="Pearson M."/>
            <person name="Poon T.W."/>
            <person name="Priest M."/>
            <person name="Roberts A."/>
            <person name="Saif S."/>
            <person name="Shea T."/>
            <person name="Sisk P."/>
            <person name="Sykes S."/>
            <person name="Wortman J."/>
            <person name="Nusbaum C."/>
            <person name="Birren B."/>
        </authorList>
    </citation>
    <scope>NUCLEOTIDE SEQUENCE [LARGE SCALE GENOMIC DNA]</scope>
    <source>
        <strain evidence="5 6">CBS 606.96</strain>
    </source>
</reference>
<protein>
    <recommendedName>
        <fullName evidence="4">FAD-binding domain-containing protein</fullName>
    </recommendedName>
</protein>